<feature type="domain" description="Carrier" evidence="1">
    <location>
        <begin position="8"/>
        <end position="50"/>
    </location>
</feature>
<protein>
    <recommendedName>
        <fullName evidence="1">Carrier domain-containing protein</fullName>
    </recommendedName>
</protein>
<dbReference type="Pfam" id="PF00550">
    <property type="entry name" value="PP-binding"/>
    <property type="match status" value="1"/>
</dbReference>
<dbReference type="EMBL" id="FSSB01000022">
    <property type="protein sequence ID" value="SIO95905.1"/>
    <property type="molecule type" value="Genomic_DNA"/>
</dbReference>
<sequence length="78" mass="8584">MNNNENIVVGILKEELGFLEIEDFGITFDEMGLDSIALIELKCELSIRSGISEDTLSVKCNDTINTISNQLSEMTEAA</sequence>
<evidence type="ECO:0000259" key="1">
    <source>
        <dbReference type="Pfam" id="PF00550"/>
    </source>
</evidence>
<dbReference type="InterPro" id="IPR036736">
    <property type="entry name" value="ACP-like_sf"/>
</dbReference>
<gene>
    <name evidence="3" type="ORF">VSP9026_03658</name>
    <name evidence="2" type="ORF">Vspart_03635</name>
</gene>
<reference evidence="2" key="2">
    <citation type="submission" date="2019-11" db="EMBL/GenBank/DDBJ databases">
        <authorList>
            <person name="January G."/>
            <person name="Bunk B."/>
        </authorList>
    </citation>
    <scope>NUCLEOTIDE SEQUENCE</scope>
    <source>
        <strain evidence="2">3.6</strain>
    </source>
</reference>
<evidence type="ECO:0000313" key="5">
    <source>
        <dbReference type="Proteomes" id="UP000515264"/>
    </source>
</evidence>
<evidence type="ECO:0000313" key="2">
    <source>
        <dbReference type="EMBL" id="QMV16250.1"/>
    </source>
</evidence>
<evidence type="ECO:0000313" key="4">
    <source>
        <dbReference type="Proteomes" id="UP000184774"/>
    </source>
</evidence>
<reference evidence="2 5" key="3">
    <citation type="journal article" date="2020" name="J. Nat. Prod.">
        <title>Genomics-Metabolomics Profiling Disclosed Marine Vibrio spartinae 3.6 as a Producer of a New Branched Side Chain Prodigiosin.</title>
        <authorList>
            <person name="Vitale G.A."/>
            <person name="Sciarretta M."/>
            <person name="Palma Esposito F."/>
            <person name="January G.G."/>
            <person name="Giaccio M."/>
            <person name="Bunk B."/>
            <person name="Sproer C."/>
            <person name="Bajerski F."/>
            <person name="Power D."/>
            <person name="Festa C."/>
            <person name="Monti M.C."/>
            <person name="D'Auria M.V."/>
            <person name="de Pascale D."/>
        </authorList>
    </citation>
    <scope>NUCLEOTIDE SEQUENCE [LARGE SCALE GENOMIC DNA]</scope>
    <source>
        <strain evidence="2 5">3.6</strain>
    </source>
</reference>
<proteinExistence type="predicted"/>
<dbReference type="Proteomes" id="UP000184774">
    <property type="component" value="Unassembled WGS sequence"/>
</dbReference>
<organism evidence="3 4">
    <name type="scientific">Vibrio spartinae</name>
    <dbReference type="NCBI Taxonomy" id="1918945"/>
    <lineage>
        <taxon>Bacteria</taxon>
        <taxon>Pseudomonadati</taxon>
        <taxon>Pseudomonadota</taxon>
        <taxon>Gammaproteobacteria</taxon>
        <taxon>Vibrionales</taxon>
        <taxon>Vibrionaceae</taxon>
        <taxon>Vibrio</taxon>
    </lineage>
</organism>
<accession>A0A1N6M8X6</accession>
<dbReference type="RefSeq" id="WP_074374386.1">
    <property type="nucleotide sequence ID" value="NZ_AP024908.1"/>
</dbReference>
<dbReference type="SUPFAM" id="SSF47336">
    <property type="entry name" value="ACP-like"/>
    <property type="match status" value="1"/>
</dbReference>
<dbReference type="Proteomes" id="UP000515264">
    <property type="component" value="Chromosome 2"/>
</dbReference>
<name>A0A1N6M8X6_9VIBR</name>
<dbReference type="EMBL" id="CP046269">
    <property type="protein sequence ID" value="QMV16250.1"/>
    <property type="molecule type" value="Genomic_DNA"/>
</dbReference>
<dbReference type="AlphaFoldDB" id="A0A1N6M8X6"/>
<keyword evidence="5" id="KW-1185">Reference proteome</keyword>
<dbReference type="InterPro" id="IPR009081">
    <property type="entry name" value="PP-bd_ACP"/>
</dbReference>
<evidence type="ECO:0000313" key="3">
    <source>
        <dbReference type="EMBL" id="SIO95905.1"/>
    </source>
</evidence>
<reference evidence="3 4" key="1">
    <citation type="submission" date="2016-12" db="EMBL/GenBank/DDBJ databases">
        <authorList>
            <person name="Song W.-J."/>
            <person name="Kurnit D.M."/>
        </authorList>
    </citation>
    <scope>NUCLEOTIDE SEQUENCE [LARGE SCALE GENOMIC DNA]</scope>
    <source>
        <strain evidence="3 4">CECT 9026</strain>
    </source>
</reference>